<gene>
    <name evidence="4" type="ORF">NS220_02500</name>
</gene>
<name>A0A147F0Q5_MICTE</name>
<evidence type="ECO:0000256" key="1">
    <source>
        <dbReference type="ARBA" id="ARBA00023015"/>
    </source>
</evidence>
<dbReference type="Gene3D" id="1.10.357.10">
    <property type="entry name" value="Tetracycline Repressor, domain 2"/>
    <property type="match status" value="1"/>
</dbReference>
<dbReference type="EMBL" id="LDRT01000012">
    <property type="protein sequence ID" value="KTR96396.1"/>
    <property type="molecule type" value="Genomic_DNA"/>
</dbReference>
<evidence type="ECO:0000259" key="3">
    <source>
        <dbReference type="Pfam" id="PF13305"/>
    </source>
</evidence>
<dbReference type="InterPro" id="IPR009057">
    <property type="entry name" value="Homeodomain-like_sf"/>
</dbReference>
<dbReference type="InterPro" id="IPR025996">
    <property type="entry name" value="MT1864/Rv1816-like_C"/>
</dbReference>
<dbReference type="SUPFAM" id="SSF48498">
    <property type="entry name" value="Tetracyclin repressor-like, C-terminal domain"/>
    <property type="match status" value="1"/>
</dbReference>
<comment type="caution">
    <text evidence="4">The sequence shown here is derived from an EMBL/GenBank/DDBJ whole genome shotgun (WGS) entry which is preliminary data.</text>
</comment>
<keyword evidence="1" id="KW-0805">Transcription regulation</keyword>
<sequence length="199" mass="21485">MPRAPLTYEAVIERAAELADESGLASVSLSAVARSLAVQTPSLYGHVKDLAAMRDGVSILALRELDARSGDAIAGRGREDALRAICDAYRSYAFSHPGRWEALQRRIGEDVVRSDAAARSGRTMAAVLRGYAIRESDRVHATRLIGAFLNGFVNLEQVGAFSHSEPDVTASWDAALGRVHLLLENWGSEAAETAQEKRP</sequence>
<dbReference type="SUPFAM" id="SSF46689">
    <property type="entry name" value="Homeodomain-like"/>
    <property type="match status" value="1"/>
</dbReference>
<feature type="domain" description="HTH-type transcriptional regulator MT1864/Rv1816-like C-terminal" evidence="3">
    <location>
        <begin position="82"/>
        <end position="177"/>
    </location>
</feature>
<dbReference type="PATRIC" id="fig|2033.6.peg.476"/>
<dbReference type="AlphaFoldDB" id="A0A147F0Q5"/>
<evidence type="ECO:0000313" key="4">
    <source>
        <dbReference type="EMBL" id="KTR96396.1"/>
    </source>
</evidence>
<accession>A0A147F0Q5</accession>
<evidence type="ECO:0000256" key="2">
    <source>
        <dbReference type="ARBA" id="ARBA00023163"/>
    </source>
</evidence>
<organism evidence="4 5">
    <name type="scientific">Microbacterium testaceum</name>
    <name type="common">Aureobacterium testaceum</name>
    <name type="synonym">Brevibacterium testaceum</name>
    <dbReference type="NCBI Taxonomy" id="2033"/>
    <lineage>
        <taxon>Bacteria</taxon>
        <taxon>Bacillati</taxon>
        <taxon>Actinomycetota</taxon>
        <taxon>Actinomycetes</taxon>
        <taxon>Micrococcales</taxon>
        <taxon>Microbacteriaceae</taxon>
        <taxon>Microbacterium</taxon>
    </lineage>
</organism>
<proteinExistence type="predicted"/>
<keyword evidence="2" id="KW-0804">Transcription</keyword>
<dbReference type="Gene3D" id="1.10.10.60">
    <property type="entry name" value="Homeodomain-like"/>
    <property type="match status" value="1"/>
</dbReference>
<dbReference type="Proteomes" id="UP000075025">
    <property type="component" value="Unassembled WGS sequence"/>
</dbReference>
<dbReference type="InterPro" id="IPR036271">
    <property type="entry name" value="Tet_transcr_reg_TetR-rel_C_sf"/>
</dbReference>
<protein>
    <recommendedName>
        <fullName evidence="3">HTH-type transcriptional regulator MT1864/Rv1816-like C-terminal domain-containing protein</fullName>
    </recommendedName>
</protein>
<evidence type="ECO:0000313" key="5">
    <source>
        <dbReference type="Proteomes" id="UP000075025"/>
    </source>
</evidence>
<reference evidence="4 5" key="1">
    <citation type="journal article" date="2016" name="Front. Microbiol.">
        <title>Genomic Resource of Rice Seed Associated Bacteria.</title>
        <authorList>
            <person name="Midha S."/>
            <person name="Bansal K."/>
            <person name="Sharma S."/>
            <person name="Kumar N."/>
            <person name="Patil P.P."/>
            <person name="Chaudhry V."/>
            <person name="Patil P.B."/>
        </authorList>
    </citation>
    <scope>NUCLEOTIDE SEQUENCE [LARGE SCALE GENOMIC DNA]</scope>
    <source>
        <strain evidence="4 5">NS220</strain>
    </source>
</reference>
<dbReference type="Pfam" id="PF13305">
    <property type="entry name" value="TetR_C_33"/>
    <property type="match status" value="1"/>
</dbReference>